<evidence type="ECO:0000259" key="1">
    <source>
        <dbReference type="Pfam" id="PF09004"/>
    </source>
</evidence>
<proteinExistence type="predicted"/>
<reference evidence="2" key="1">
    <citation type="journal article" date="2023" name="Mol. Biol. Evol.">
        <title>Third-Generation Sequencing Reveals the Adaptive Role of the Epigenome in Three Deep-Sea Polychaetes.</title>
        <authorList>
            <person name="Perez M."/>
            <person name="Aroh O."/>
            <person name="Sun Y."/>
            <person name="Lan Y."/>
            <person name="Juniper S.K."/>
            <person name="Young C.R."/>
            <person name="Angers B."/>
            <person name="Qian P.Y."/>
        </authorList>
    </citation>
    <scope>NUCLEOTIDE SEQUENCE</scope>
    <source>
        <strain evidence="2">R07B-5</strain>
    </source>
</reference>
<dbReference type="PRINTS" id="PR01345">
    <property type="entry name" value="CERVTRCPTASE"/>
</dbReference>
<accession>A0AAD9NZL3</accession>
<dbReference type="Proteomes" id="UP001209878">
    <property type="component" value="Unassembled WGS sequence"/>
</dbReference>
<dbReference type="Pfam" id="PF09004">
    <property type="entry name" value="ALKBH8_N"/>
    <property type="match status" value="1"/>
</dbReference>
<dbReference type="AlphaFoldDB" id="A0AAD9NZL3"/>
<dbReference type="InterPro" id="IPR015095">
    <property type="entry name" value="AlkB_hom8_N"/>
</dbReference>
<keyword evidence="3" id="KW-1185">Reference proteome</keyword>
<evidence type="ECO:0000313" key="2">
    <source>
        <dbReference type="EMBL" id="KAK2185423.1"/>
    </source>
</evidence>
<dbReference type="GO" id="GO:0016706">
    <property type="term" value="F:2-oxoglutarate-dependent dioxygenase activity"/>
    <property type="evidence" value="ECO:0007669"/>
    <property type="project" value="InterPro"/>
</dbReference>
<organism evidence="2 3">
    <name type="scientific">Ridgeia piscesae</name>
    <name type="common">Tubeworm</name>
    <dbReference type="NCBI Taxonomy" id="27915"/>
    <lineage>
        <taxon>Eukaryota</taxon>
        <taxon>Metazoa</taxon>
        <taxon>Spiralia</taxon>
        <taxon>Lophotrochozoa</taxon>
        <taxon>Annelida</taxon>
        <taxon>Polychaeta</taxon>
        <taxon>Sedentaria</taxon>
        <taxon>Canalipalpata</taxon>
        <taxon>Sabellida</taxon>
        <taxon>Siboglinidae</taxon>
        <taxon>Ridgeia</taxon>
    </lineage>
</organism>
<name>A0AAD9NZL3_RIDPI</name>
<sequence length="182" mass="21007">MCIDFHHNRTVISPIVINGEPVEQVDLFKYLGVILDEKLSFTEHVTAVQKKSQQRLHVLRKLRAFYVDPLLLLRLYRSIIEPLFTYCSICYYPALSVKNRNRLLKISHVSAKIIGLPTPKLSEIIDHAVLKKARAVATESDHPLSTFFHVLPSQRRYRCIKCKTSCYSRSFVPVAIRMLNAK</sequence>
<evidence type="ECO:0000313" key="3">
    <source>
        <dbReference type="Proteomes" id="UP001209878"/>
    </source>
</evidence>
<feature type="domain" description="Alkylated DNA repair protein AlkB homologue 8 N-terminal" evidence="1">
    <location>
        <begin position="42"/>
        <end position="81"/>
    </location>
</feature>
<dbReference type="GO" id="GO:0008168">
    <property type="term" value="F:methyltransferase activity"/>
    <property type="evidence" value="ECO:0007669"/>
    <property type="project" value="InterPro"/>
</dbReference>
<gene>
    <name evidence="2" type="ORF">NP493_237g02001</name>
</gene>
<dbReference type="EMBL" id="JAODUO010000237">
    <property type="protein sequence ID" value="KAK2185423.1"/>
    <property type="molecule type" value="Genomic_DNA"/>
</dbReference>
<protein>
    <recommendedName>
        <fullName evidence="1">Alkylated DNA repair protein AlkB homologue 8 N-terminal domain-containing protein</fullName>
    </recommendedName>
</protein>
<comment type="caution">
    <text evidence="2">The sequence shown here is derived from an EMBL/GenBank/DDBJ whole genome shotgun (WGS) entry which is preliminary data.</text>
</comment>